<evidence type="ECO:0000256" key="3">
    <source>
        <dbReference type="ARBA" id="ARBA00022448"/>
    </source>
</evidence>
<comment type="similarity">
    <text evidence="2">Belongs to the ABC transporter superfamily.</text>
</comment>
<evidence type="ECO:0000259" key="11">
    <source>
        <dbReference type="PROSITE" id="PS50893"/>
    </source>
</evidence>
<dbReference type="PATRIC" id="fig|251724.3.peg.3794"/>
<comment type="caution">
    <text evidence="12">The sequence shown here is derived from an EMBL/GenBank/DDBJ whole genome shotgun (WGS) entry which is preliminary data.</text>
</comment>
<dbReference type="SMART" id="SM00382">
    <property type="entry name" value="AAA"/>
    <property type="match status" value="1"/>
</dbReference>
<evidence type="ECO:0000313" key="13">
    <source>
        <dbReference type="Proteomes" id="UP000050469"/>
    </source>
</evidence>
<dbReference type="EMBL" id="LJQO01000306">
    <property type="protein sequence ID" value="KPX70049.1"/>
    <property type="molecule type" value="Genomic_DNA"/>
</dbReference>
<dbReference type="GO" id="GO:0005886">
    <property type="term" value="C:plasma membrane"/>
    <property type="evidence" value="ECO:0007669"/>
    <property type="project" value="UniProtKB-SubCell"/>
</dbReference>
<dbReference type="InterPro" id="IPR027417">
    <property type="entry name" value="P-loop_NTPase"/>
</dbReference>
<keyword evidence="8" id="KW-0408">Iron</keyword>
<dbReference type="GO" id="GO:0006826">
    <property type="term" value="P:iron ion transport"/>
    <property type="evidence" value="ECO:0007669"/>
    <property type="project" value="UniProtKB-KW"/>
</dbReference>
<evidence type="ECO:0000256" key="5">
    <source>
        <dbReference type="ARBA" id="ARBA00022496"/>
    </source>
</evidence>
<evidence type="ECO:0000256" key="4">
    <source>
        <dbReference type="ARBA" id="ARBA00022475"/>
    </source>
</evidence>
<gene>
    <name evidence="12" type="ORF">ALO53_05066</name>
</gene>
<dbReference type="PROSITE" id="PS00211">
    <property type="entry name" value="ABC_TRANSPORTER_1"/>
    <property type="match status" value="1"/>
</dbReference>
<dbReference type="InterPro" id="IPR017871">
    <property type="entry name" value="ABC_transporter-like_CS"/>
</dbReference>
<dbReference type="Proteomes" id="UP000050469">
    <property type="component" value="Unassembled WGS sequence"/>
</dbReference>
<dbReference type="InterPro" id="IPR051535">
    <property type="entry name" value="Siderophore_ABC-ATPase"/>
</dbReference>
<evidence type="ECO:0000256" key="7">
    <source>
        <dbReference type="ARBA" id="ARBA00022840"/>
    </source>
</evidence>
<keyword evidence="6" id="KW-0547">Nucleotide-binding</keyword>
<dbReference type="CDD" id="cd03214">
    <property type="entry name" value="ABC_Iron-Siderophores_B12_Hemin"/>
    <property type="match status" value="1"/>
</dbReference>
<evidence type="ECO:0000256" key="6">
    <source>
        <dbReference type="ARBA" id="ARBA00022741"/>
    </source>
</evidence>
<dbReference type="GO" id="GO:0016887">
    <property type="term" value="F:ATP hydrolysis activity"/>
    <property type="evidence" value="ECO:0007669"/>
    <property type="project" value="InterPro"/>
</dbReference>
<feature type="domain" description="ABC transporter" evidence="11">
    <location>
        <begin position="9"/>
        <end position="245"/>
    </location>
</feature>
<accession>A0A0P9XZV4</accession>
<reference evidence="12 13" key="1">
    <citation type="submission" date="2015-09" db="EMBL/GenBank/DDBJ databases">
        <title>Genome announcement of multiple Pseudomonas syringae strains.</title>
        <authorList>
            <person name="Thakur S."/>
            <person name="Wang P.W."/>
            <person name="Gong Y."/>
            <person name="Weir B.S."/>
            <person name="Guttman D.S."/>
        </authorList>
    </citation>
    <scope>NUCLEOTIDE SEQUENCE [LARGE SCALE GENOMIC DNA]</scope>
    <source>
        <strain evidence="12 13">ICMP7840</strain>
    </source>
</reference>
<proteinExistence type="inferred from homology"/>
<dbReference type="AlphaFoldDB" id="A0A0P9XZV4"/>
<keyword evidence="10" id="KW-0472">Membrane</keyword>
<dbReference type="PANTHER" id="PTHR42771:SF2">
    <property type="entry name" value="IRON(3+)-HYDROXAMATE IMPORT ATP-BINDING PROTEIN FHUC"/>
    <property type="match status" value="1"/>
</dbReference>
<evidence type="ECO:0000256" key="9">
    <source>
        <dbReference type="ARBA" id="ARBA00023065"/>
    </source>
</evidence>
<evidence type="ECO:0000256" key="10">
    <source>
        <dbReference type="ARBA" id="ARBA00023136"/>
    </source>
</evidence>
<dbReference type="FunFam" id="3.40.50.300:FF:000134">
    <property type="entry name" value="Iron-enterobactin ABC transporter ATP-binding protein"/>
    <property type="match status" value="1"/>
</dbReference>
<dbReference type="SUPFAM" id="SSF52540">
    <property type="entry name" value="P-loop containing nucleoside triphosphate hydrolases"/>
    <property type="match status" value="1"/>
</dbReference>
<protein>
    <submittedName>
        <fullName evidence="12">Achromobactin transport ATP-binding protein CbrD</fullName>
    </submittedName>
</protein>
<dbReference type="GO" id="GO:0005524">
    <property type="term" value="F:ATP binding"/>
    <property type="evidence" value="ECO:0007669"/>
    <property type="project" value="UniProtKB-KW"/>
</dbReference>
<dbReference type="PROSITE" id="PS50893">
    <property type="entry name" value="ABC_TRANSPORTER_2"/>
    <property type="match status" value="1"/>
</dbReference>
<keyword evidence="9" id="KW-0406">Ion transport</keyword>
<evidence type="ECO:0000313" key="12">
    <source>
        <dbReference type="EMBL" id="KPX70049.1"/>
    </source>
</evidence>
<dbReference type="InterPro" id="IPR003593">
    <property type="entry name" value="AAA+_ATPase"/>
</dbReference>
<dbReference type="Pfam" id="PF00005">
    <property type="entry name" value="ABC_tran"/>
    <property type="match status" value="1"/>
</dbReference>
<dbReference type="PANTHER" id="PTHR42771">
    <property type="entry name" value="IRON(3+)-HYDROXAMATE IMPORT ATP-BINDING PROTEIN FHUC"/>
    <property type="match status" value="1"/>
</dbReference>
<dbReference type="Gene3D" id="3.40.50.300">
    <property type="entry name" value="P-loop containing nucleotide triphosphate hydrolases"/>
    <property type="match status" value="1"/>
</dbReference>
<evidence type="ECO:0000256" key="1">
    <source>
        <dbReference type="ARBA" id="ARBA00004202"/>
    </source>
</evidence>
<comment type="subcellular location">
    <subcellularLocation>
        <location evidence="1">Cell membrane</location>
        <topology evidence="1">Peripheral membrane protein</topology>
    </subcellularLocation>
</comment>
<keyword evidence="7 12" id="KW-0067">ATP-binding</keyword>
<organism evidence="12 13">
    <name type="scientific">Pseudomonas amygdali pv. photiniae</name>
    <dbReference type="NCBI Taxonomy" id="251724"/>
    <lineage>
        <taxon>Bacteria</taxon>
        <taxon>Pseudomonadati</taxon>
        <taxon>Pseudomonadota</taxon>
        <taxon>Gammaproteobacteria</taxon>
        <taxon>Pseudomonadales</taxon>
        <taxon>Pseudomonadaceae</taxon>
        <taxon>Pseudomonas</taxon>
        <taxon>Pseudomonas amygdali</taxon>
    </lineage>
</organism>
<evidence type="ECO:0000256" key="8">
    <source>
        <dbReference type="ARBA" id="ARBA00023004"/>
    </source>
</evidence>
<sequence>MKELRMASIATHDLTLSYQRQVIIDSLDLQLPAGEVTVLIGSNGCGKSTLLKSLARLLKPQQGTVVLNGADIHQKSTATVARELAILPQMPSAPEGISVRQLVALGRYPYQNWMQQWSVQDEAMVERALAQTGMQELAERPVDALSGGQRQRAWIAMTLAQDTDIVLLDEPTTFLDLAHQIEVLDLLRDLNRQEGKTIVMVLHDLNLACRYADHMVAVHERTAFAQGRPADILSEALVKQVFGLNCRIIADPFFGTPLCIPFGRELPQ</sequence>
<evidence type="ECO:0000256" key="2">
    <source>
        <dbReference type="ARBA" id="ARBA00005417"/>
    </source>
</evidence>
<keyword evidence="5" id="KW-0410">Iron transport</keyword>
<dbReference type="InterPro" id="IPR003439">
    <property type="entry name" value="ABC_transporter-like_ATP-bd"/>
</dbReference>
<keyword evidence="4" id="KW-1003">Cell membrane</keyword>
<name>A0A0P9XZV4_PSEA0</name>
<keyword evidence="3" id="KW-0813">Transport</keyword>